<accession>A0ABU8RXI7</accession>
<feature type="compositionally biased region" description="Basic and acidic residues" evidence="1">
    <location>
        <begin position="29"/>
        <end position="59"/>
    </location>
</feature>
<keyword evidence="3" id="KW-1185">Reference proteome</keyword>
<comment type="caution">
    <text evidence="2">The sequence shown here is derived from an EMBL/GenBank/DDBJ whole genome shotgun (WGS) entry which is preliminary data.</text>
</comment>
<dbReference type="Proteomes" id="UP001361239">
    <property type="component" value="Unassembled WGS sequence"/>
</dbReference>
<gene>
    <name evidence="2" type="ORF">WG901_14220</name>
</gene>
<evidence type="ECO:0000313" key="2">
    <source>
        <dbReference type="EMBL" id="MEJ5977801.1"/>
    </source>
</evidence>
<name>A0ABU8RXI7_9SPHN</name>
<organism evidence="2 3">
    <name type="scientific">Novosphingobium anseongense</name>
    <dbReference type="NCBI Taxonomy" id="3133436"/>
    <lineage>
        <taxon>Bacteria</taxon>
        <taxon>Pseudomonadati</taxon>
        <taxon>Pseudomonadota</taxon>
        <taxon>Alphaproteobacteria</taxon>
        <taxon>Sphingomonadales</taxon>
        <taxon>Sphingomonadaceae</taxon>
        <taxon>Novosphingobium</taxon>
    </lineage>
</organism>
<protein>
    <submittedName>
        <fullName evidence="2">DUF4169 family protein</fullName>
    </submittedName>
</protein>
<evidence type="ECO:0000256" key="1">
    <source>
        <dbReference type="SAM" id="MobiDB-lite"/>
    </source>
</evidence>
<dbReference type="RefSeq" id="WP_339587756.1">
    <property type="nucleotide sequence ID" value="NZ_JBBHJZ010000003.1"/>
</dbReference>
<dbReference type="EMBL" id="JBBHJZ010000003">
    <property type="protein sequence ID" value="MEJ5977801.1"/>
    <property type="molecule type" value="Genomic_DNA"/>
</dbReference>
<evidence type="ECO:0000313" key="3">
    <source>
        <dbReference type="Proteomes" id="UP001361239"/>
    </source>
</evidence>
<dbReference type="InterPro" id="IPR025227">
    <property type="entry name" value="DUF4169"/>
</dbReference>
<proteinExistence type="predicted"/>
<sequence length="59" mass="6629">MAEIINLRAARKAKQRDAAASQASANRSLHGETKGEKLRRRQDADRLNRIVDGAKREDD</sequence>
<dbReference type="Pfam" id="PF13770">
    <property type="entry name" value="DUF4169"/>
    <property type="match status" value="1"/>
</dbReference>
<reference evidence="2 3" key="1">
    <citation type="submission" date="2024-03" db="EMBL/GenBank/DDBJ databases">
        <authorList>
            <person name="Jo J.-H."/>
        </authorList>
    </citation>
    <scope>NUCLEOTIDE SEQUENCE [LARGE SCALE GENOMIC DNA]</scope>
    <source>
        <strain evidence="2 3">PS1R-30</strain>
    </source>
</reference>
<feature type="region of interest" description="Disordered" evidence="1">
    <location>
        <begin position="8"/>
        <end position="59"/>
    </location>
</feature>